<organism evidence="2 3">
    <name type="scientific">Trapa natans</name>
    <name type="common">Water chestnut</name>
    <dbReference type="NCBI Taxonomy" id="22666"/>
    <lineage>
        <taxon>Eukaryota</taxon>
        <taxon>Viridiplantae</taxon>
        <taxon>Streptophyta</taxon>
        <taxon>Embryophyta</taxon>
        <taxon>Tracheophyta</taxon>
        <taxon>Spermatophyta</taxon>
        <taxon>Magnoliopsida</taxon>
        <taxon>eudicotyledons</taxon>
        <taxon>Gunneridae</taxon>
        <taxon>Pentapetalae</taxon>
        <taxon>rosids</taxon>
        <taxon>malvids</taxon>
        <taxon>Myrtales</taxon>
        <taxon>Lythraceae</taxon>
        <taxon>Trapa</taxon>
    </lineage>
</organism>
<evidence type="ECO:0000256" key="1">
    <source>
        <dbReference type="SAM" id="Phobius"/>
    </source>
</evidence>
<evidence type="ECO:0000313" key="2">
    <source>
        <dbReference type="EMBL" id="KAK4779060.1"/>
    </source>
</evidence>
<feature type="transmembrane region" description="Helical" evidence="1">
    <location>
        <begin position="30"/>
        <end position="58"/>
    </location>
</feature>
<keyword evidence="1" id="KW-1133">Transmembrane helix</keyword>
<comment type="caution">
    <text evidence="2">The sequence shown here is derived from an EMBL/GenBank/DDBJ whole genome shotgun (WGS) entry which is preliminary data.</text>
</comment>
<dbReference type="Proteomes" id="UP001346149">
    <property type="component" value="Unassembled WGS sequence"/>
</dbReference>
<name>A0AAN7QWX6_TRANT</name>
<dbReference type="EMBL" id="JAXQNO010000017">
    <property type="protein sequence ID" value="KAK4779060.1"/>
    <property type="molecule type" value="Genomic_DNA"/>
</dbReference>
<feature type="transmembrane region" description="Helical" evidence="1">
    <location>
        <begin position="94"/>
        <end position="113"/>
    </location>
</feature>
<gene>
    <name evidence="2" type="ORF">SAY86_006588</name>
</gene>
<keyword evidence="3" id="KW-1185">Reference proteome</keyword>
<evidence type="ECO:0000313" key="3">
    <source>
        <dbReference type="Proteomes" id="UP001346149"/>
    </source>
</evidence>
<sequence length="166" mass="19412">MVVAFHYAVQSFPVIQLANAIECSFRRCYFYISSLLCSMIFFCFHFSSIDLCLLDFVVFMSRNFQLLRVFLFFDTQFSAPLLDSKEDNELSIRFFSSLVFHSLPILFFASSFHLSTVTPYCYRVYGETVSTEIIHIFILLNRYSKVWLMLDMKSISRKVGMIVPVS</sequence>
<accession>A0AAN7QWX6</accession>
<protein>
    <submittedName>
        <fullName evidence="2">Uncharacterized protein</fullName>
    </submittedName>
</protein>
<dbReference type="AlphaFoldDB" id="A0AAN7QWX6"/>
<proteinExistence type="predicted"/>
<reference evidence="2 3" key="1">
    <citation type="journal article" date="2023" name="Hortic Res">
        <title>Pangenome of water caltrop reveals structural variations and asymmetric subgenome divergence after allopolyploidization.</title>
        <authorList>
            <person name="Zhang X."/>
            <person name="Chen Y."/>
            <person name="Wang L."/>
            <person name="Yuan Y."/>
            <person name="Fang M."/>
            <person name="Shi L."/>
            <person name="Lu R."/>
            <person name="Comes H.P."/>
            <person name="Ma Y."/>
            <person name="Chen Y."/>
            <person name="Huang G."/>
            <person name="Zhou Y."/>
            <person name="Zheng Z."/>
            <person name="Qiu Y."/>
        </authorList>
    </citation>
    <scope>NUCLEOTIDE SEQUENCE [LARGE SCALE GENOMIC DNA]</scope>
    <source>
        <strain evidence="2">F231</strain>
    </source>
</reference>
<keyword evidence="1" id="KW-0472">Membrane</keyword>
<keyword evidence="1" id="KW-0812">Transmembrane</keyword>